<dbReference type="PANTHER" id="PTHR30385">
    <property type="entry name" value="SIGMA FACTOR F FLAGELLAR"/>
    <property type="match status" value="1"/>
</dbReference>
<organism evidence="7 8">
    <name type="scientific">Erythrobacter insulae</name>
    <dbReference type="NCBI Taxonomy" id="2584124"/>
    <lineage>
        <taxon>Bacteria</taxon>
        <taxon>Pseudomonadati</taxon>
        <taxon>Pseudomonadota</taxon>
        <taxon>Alphaproteobacteria</taxon>
        <taxon>Sphingomonadales</taxon>
        <taxon>Erythrobacteraceae</taxon>
        <taxon>Erythrobacter/Porphyrobacter group</taxon>
        <taxon>Erythrobacter</taxon>
    </lineage>
</organism>
<evidence type="ECO:0000259" key="6">
    <source>
        <dbReference type="Pfam" id="PF04545"/>
    </source>
</evidence>
<dbReference type="RefSeq" id="WP_142787351.1">
    <property type="nucleotide sequence ID" value="NZ_VHJK01000001.1"/>
</dbReference>
<keyword evidence="2" id="KW-0731">Sigma factor</keyword>
<evidence type="ECO:0000313" key="8">
    <source>
        <dbReference type="Proteomes" id="UP000316343"/>
    </source>
</evidence>
<evidence type="ECO:0000256" key="3">
    <source>
        <dbReference type="ARBA" id="ARBA00023125"/>
    </source>
</evidence>
<dbReference type="CDD" id="cd06171">
    <property type="entry name" value="Sigma70_r4"/>
    <property type="match status" value="1"/>
</dbReference>
<dbReference type="GO" id="GO:0016987">
    <property type="term" value="F:sigma factor activity"/>
    <property type="evidence" value="ECO:0007669"/>
    <property type="project" value="UniProtKB-KW"/>
</dbReference>
<keyword evidence="4" id="KW-0804">Transcription</keyword>
<evidence type="ECO:0000313" key="7">
    <source>
        <dbReference type="EMBL" id="TRD11087.1"/>
    </source>
</evidence>
<proteinExistence type="predicted"/>
<dbReference type="InterPro" id="IPR007627">
    <property type="entry name" value="RNA_pol_sigma70_r2"/>
</dbReference>
<dbReference type="Gene3D" id="1.10.1740.10">
    <property type="match status" value="1"/>
</dbReference>
<dbReference type="GO" id="GO:0006352">
    <property type="term" value="P:DNA-templated transcription initiation"/>
    <property type="evidence" value="ECO:0007669"/>
    <property type="project" value="InterPro"/>
</dbReference>
<reference evidence="7 8" key="1">
    <citation type="submission" date="2019-06" db="EMBL/GenBank/DDBJ databases">
        <title>Erythrobacter insulae sp. nov., isolated from a tidal flat.</title>
        <authorList>
            <person name="Yoon J.-H."/>
        </authorList>
    </citation>
    <scope>NUCLEOTIDE SEQUENCE [LARGE SCALE GENOMIC DNA]</scope>
    <source>
        <strain evidence="7 8">JBTF-M21</strain>
    </source>
</reference>
<keyword evidence="1" id="KW-0805">Transcription regulation</keyword>
<feature type="domain" description="RNA polymerase sigma-70 region 2" evidence="5">
    <location>
        <begin position="28"/>
        <end position="96"/>
    </location>
</feature>
<dbReference type="InterPro" id="IPR007630">
    <property type="entry name" value="RNA_pol_sigma70_r4"/>
</dbReference>
<keyword evidence="3" id="KW-0238">DNA-binding</keyword>
<dbReference type="PRINTS" id="PR00046">
    <property type="entry name" value="SIGMA70FCT"/>
</dbReference>
<sequence length="246" mass="27735">MKHEPHAFAAPRQAAYSNISRAEVEDRVRRFLPLVRRAAWHIYGAGREGLEVEDLIQAGIVALTECAQRHNGPGEDGFAAYAKIRVRGAMLDQIRKLMHDSRTARKKRSAYHQTMDQLRGELLREPSRAEIAKAMHISDGELLEIEASGISVSSISDEYDESNTAFASEGPDPFDVLAGIEDRERLIRAMTEMSDRAKLVLQLFFVEEMNLTEIAQILEVSVPRVHQLRAKALKDLRALMEREETG</sequence>
<dbReference type="InterPro" id="IPR014284">
    <property type="entry name" value="RNA_pol_sigma-70_dom"/>
</dbReference>
<dbReference type="EMBL" id="VHJK01000001">
    <property type="protein sequence ID" value="TRD11087.1"/>
    <property type="molecule type" value="Genomic_DNA"/>
</dbReference>
<dbReference type="InterPro" id="IPR000943">
    <property type="entry name" value="RNA_pol_sigma70"/>
</dbReference>
<dbReference type="Pfam" id="PF04545">
    <property type="entry name" value="Sigma70_r4"/>
    <property type="match status" value="1"/>
</dbReference>
<evidence type="ECO:0000256" key="2">
    <source>
        <dbReference type="ARBA" id="ARBA00023082"/>
    </source>
</evidence>
<dbReference type="NCBIfam" id="TIGR02937">
    <property type="entry name" value="sigma70-ECF"/>
    <property type="match status" value="1"/>
</dbReference>
<dbReference type="Proteomes" id="UP000316343">
    <property type="component" value="Unassembled WGS sequence"/>
</dbReference>
<name>A0A547PAG0_9SPHN</name>
<comment type="caution">
    <text evidence="7">The sequence shown here is derived from an EMBL/GenBank/DDBJ whole genome shotgun (WGS) entry which is preliminary data.</text>
</comment>
<evidence type="ECO:0000259" key="5">
    <source>
        <dbReference type="Pfam" id="PF04542"/>
    </source>
</evidence>
<dbReference type="AlphaFoldDB" id="A0A547PAG0"/>
<dbReference type="InterPro" id="IPR013324">
    <property type="entry name" value="RNA_pol_sigma_r3/r4-like"/>
</dbReference>
<feature type="domain" description="RNA polymerase sigma-70 region 4" evidence="6">
    <location>
        <begin position="189"/>
        <end position="238"/>
    </location>
</feature>
<protein>
    <submittedName>
        <fullName evidence="7">Sigma-70 family RNA polymerase sigma factor</fullName>
    </submittedName>
</protein>
<dbReference type="SUPFAM" id="SSF88946">
    <property type="entry name" value="Sigma2 domain of RNA polymerase sigma factors"/>
    <property type="match status" value="1"/>
</dbReference>
<dbReference type="GO" id="GO:0003677">
    <property type="term" value="F:DNA binding"/>
    <property type="evidence" value="ECO:0007669"/>
    <property type="project" value="UniProtKB-KW"/>
</dbReference>
<keyword evidence="8" id="KW-1185">Reference proteome</keyword>
<evidence type="ECO:0000256" key="4">
    <source>
        <dbReference type="ARBA" id="ARBA00023163"/>
    </source>
</evidence>
<dbReference type="OrthoDB" id="9799825at2"/>
<dbReference type="SUPFAM" id="SSF88659">
    <property type="entry name" value="Sigma3 and sigma4 domains of RNA polymerase sigma factors"/>
    <property type="match status" value="2"/>
</dbReference>
<dbReference type="InterPro" id="IPR013325">
    <property type="entry name" value="RNA_pol_sigma_r2"/>
</dbReference>
<evidence type="ECO:0000256" key="1">
    <source>
        <dbReference type="ARBA" id="ARBA00023015"/>
    </source>
</evidence>
<dbReference type="Gene3D" id="1.20.140.160">
    <property type="match status" value="1"/>
</dbReference>
<accession>A0A547PAG0</accession>
<dbReference type="Pfam" id="PF04542">
    <property type="entry name" value="Sigma70_r2"/>
    <property type="match status" value="1"/>
</dbReference>
<gene>
    <name evidence="7" type="ORF">FGU71_03960</name>
</gene>